<feature type="transmembrane region" description="Helical" evidence="1">
    <location>
        <begin position="279"/>
        <end position="297"/>
    </location>
</feature>
<evidence type="ECO:0000313" key="2">
    <source>
        <dbReference type="EMBL" id="MBV7391501.1"/>
    </source>
</evidence>
<feature type="transmembrane region" description="Helical" evidence="1">
    <location>
        <begin position="131"/>
        <end position="150"/>
    </location>
</feature>
<feature type="transmembrane region" description="Helical" evidence="1">
    <location>
        <begin position="12"/>
        <end position="31"/>
    </location>
</feature>
<feature type="transmembrane region" description="Helical" evidence="1">
    <location>
        <begin position="188"/>
        <end position="206"/>
    </location>
</feature>
<gene>
    <name evidence="2" type="ORF">KUA55_12480</name>
</gene>
<protein>
    <recommendedName>
        <fullName evidence="4">MFS transporter</fullName>
    </recommendedName>
</protein>
<name>A0ABS6TEY2_9ENTE</name>
<evidence type="ECO:0008006" key="4">
    <source>
        <dbReference type="Google" id="ProtNLM"/>
    </source>
</evidence>
<dbReference type="EMBL" id="JAHUZB010000004">
    <property type="protein sequence ID" value="MBV7391501.1"/>
    <property type="molecule type" value="Genomic_DNA"/>
</dbReference>
<feature type="transmembrane region" description="Helical" evidence="1">
    <location>
        <begin position="365"/>
        <end position="387"/>
    </location>
</feature>
<keyword evidence="3" id="KW-1185">Reference proteome</keyword>
<keyword evidence="1" id="KW-1133">Transmembrane helix</keyword>
<dbReference type="RefSeq" id="WP_218326704.1">
    <property type="nucleotide sequence ID" value="NZ_JAHUZB010000004.1"/>
</dbReference>
<keyword evidence="1" id="KW-0812">Transmembrane</keyword>
<sequence length="447" mass="51389">MRRNLNLIGQCALSIISTTIIIIPFMLFIQLSNGSNWSTILPFILFYIFRMTGIFFIRGIKTTLNSYSLLKISLISGLLGCIFSVLGSTYFPMYILGGFFLGLSGAWLPPSNTSLNIYLKKQNEKQKNSNIISLIMIAILGITMFSPINFRYSLCFSFYGLLYIISLYMVYQYSGYKIASHDLEESKNSYLVLFFSFLFLLFLLRSSRLMLNSEEFDYFIYGYIFFIILGVIMLFIFKSHEEKRLPRSLSFLTIINGSLGNYLFLFCSLYASGYYGREAVAFKVYLPYVLGMFLSTPTKKFIFKNMKNYSLLGVIVGLVTILATPFFSLGIFLISLFKSILNSWLTIQYSETESLPMDKRIWVKYTIQNIGSISHQFILMILASVILTSDKKTVKEFFIYSSRAVSTHNSMVIMQSWNHIATALILLLVAMYYLIILKIQYSTKDIL</sequence>
<feature type="transmembrane region" description="Helical" evidence="1">
    <location>
        <begin position="37"/>
        <end position="57"/>
    </location>
</feature>
<proteinExistence type="predicted"/>
<evidence type="ECO:0000313" key="3">
    <source>
        <dbReference type="Proteomes" id="UP000774130"/>
    </source>
</evidence>
<feature type="transmembrane region" description="Helical" evidence="1">
    <location>
        <begin position="156"/>
        <end position="176"/>
    </location>
</feature>
<reference evidence="2 3" key="1">
    <citation type="submission" date="2021-06" db="EMBL/GenBank/DDBJ databases">
        <title>Enterococcus alishanensis sp. nov., a novel lactic acid bacterium isolated from fresh coffee beans.</title>
        <authorList>
            <person name="Chen Y.-S."/>
        </authorList>
    </citation>
    <scope>NUCLEOTIDE SEQUENCE [LARGE SCALE GENOMIC DNA]</scope>
    <source>
        <strain evidence="2 3">ALS3</strain>
    </source>
</reference>
<keyword evidence="1" id="KW-0472">Membrane</keyword>
<feature type="transmembrane region" description="Helical" evidence="1">
    <location>
        <begin position="69"/>
        <end position="87"/>
    </location>
</feature>
<dbReference type="Proteomes" id="UP000774130">
    <property type="component" value="Unassembled WGS sequence"/>
</dbReference>
<feature type="transmembrane region" description="Helical" evidence="1">
    <location>
        <begin position="420"/>
        <end position="441"/>
    </location>
</feature>
<organism evidence="2 3">
    <name type="scientific">Enterococcus alishanensis</name>
    <dbReference type="NCBI Taxonomy" id="1303817"/>
    <lineage>
        <taxon>Bacteria</taxon>
        <taxon>Bacillati</taxon>
        <taxon>Bacillota</taxon>
        <taxon>Bacilli</taxon>
        <taxon>Lactobacillales</taxon>
        <taxon>Enterococcaceae</taxon>
        <taxon>Enterococcus</taxon>
    </lineage>
</organism>
<feature type="transmembrane region" description="Helical" evidence="1">
    <location>
        <begin position="309"/>
        <end position="337"/>
    </location>
</feature>
<accession>A0ABS6TEY2</accession>
<feature type="transmembrane region" description="Helical" evidence="1">
    <location>
        <begin position="249"/>
        <end position="273"/>
    </location>
</feature>
<feature type="transmembrane region" description="Helical" evidence="1">
    <location>
        <begin position="218"/>
        <end position="237"/>
    </location>
</feature>
<comment type="caution">
    <text evidence="2">The sequence shown here is derived from an EMBL/GenBank/DDBJ whole genome shotgun (WGS) entry which is preliminary data.</text>
</comment>
<evidence type="ECO:0000256" key="1">
    <source>
        <dbReference type="SAM" id="Phobius"/>
    </source>
</evidence>